<sequence length="416" mass="47304">MVRVLLILLLWLTAACLGKTVLQTPANLIKNQDESAMIICTHNIQSYYRILWYKQNPDMLGFKLMGFLNYDAKNEEPDFKNKIKLDGNGEENDDIISCLLCLYFIAKVLTLVQRADMMNAFLIKCACLLWLTGTVGGNDVVQEPIIWKAKGASAVMNCTQNKGTSYSLMYWYKQRPGETMKLIVITNAYGDPEFGDVDKNKYETEKNDPKNGSLTVKNLESDDSAIYFCSASEHNDITSCLLFLYFNADVLTLQRADIMNAFLIKCACLLWLTDDIISCLLCLYFIAKVLTLVQRADMMNAFLIRCAYLLWLTVANHAKTVLQTPVDLIKNQDESAVITCSHNIQSYDRMLWYKQSQDMPGLTLMGYLYFEENKEPAFTKKIKLEGDAKKKGTLTINNLTAQDSAEYFCAAWYTVI</sequence>
<feature type="chain" id="PRO_5019833909" description="Ig-like domain-containing protein" evidence="3">
    <location>
        <begin position="19"/>
        <end position="416"/>
    </location>
</feature>
<evidence type="ECO:0000313" key="5">
    <source>
        <dbReference type="EMBL" id="RXN11365.1"/>
    </source>
</evidence>
<dbReference type="Pfam" id="PF07686">
    <property type="entry name" value="V-set"/>
    <property type="match status" value="2"/>
</dbReference>
<protein>
    <recommendedName>
        <fullName evidence="4">Ig-like domain-containing protein</fullName>
    </recommendedName>
</protein>
<dbReference type="SMART" id="SM00409">
    <property type="entry name" value="IG"/>
    <property type="match status" value="2"/>
</dbReference>
<keyword evidence="1 3" id="KW-0732">Signal</keyword>
<dbReference type="InterPro" id="IPR007110">
    <property type="entry name" value="Ig-like_dom"/>
</dbReference>
<dbReference type="Proteomes" id="UP000290572">
    <property type="component" value="Unassembled WGS sequence"/>
</dbReference>
<feature type="domain" description="Ig-like" evidence="4">
    <location>
        <begin position="150"/>
        <end position="239"/>
    </location>
</feature>
<feature type="domain" description="Ig-like" evidence="4">
    <location>
        <begin position="319"/>
        <end position="416"/>
    </location>
</feature>
<evidence type="ECO:0000256" key="3">
    <source>
        <dbReference type="SAM" id="SignalP"/>
    </source>
</evidence>
<dbReference type="PANTHER" id="PTHR23268">
    <property type="entry name" value="T-CELL RECEPTOR BETA CHAIN"/>
    <property type="match status" value="1"/>
</dbReference>
<dbReference type="InterPro" id="IPR003598">
    <property type="entry name" value="Ig_sub2"/>
</dbReference>
<dbReference type="GO" id="GO:0005886">
    <property type="term" value="C:plasma membrane"/>
    <property type="evidence" value="ECO:0007669"/>
    <property type="project" value="TreeGrafter"/>
</dbReference>
<dbReference type="STRING" id="84645.A0A498M132"/>
<name>A0A498M132_LABRO</name>
<accession>A0A498M132</accession>
<dbReference type="GO" id="GO:0007166">
    <property type="term" value="P:cell surface receptor signaling pathway"/>
    <property type="evidence" value="ECO:0007669"/>
    <property type="project" value="TreeGrafter"/>
</dbReference>
<dbReference type="InterPro" id="IPR013106">
    <property type="entry name" value="Ig_V-set"/>
</dbReference>
<proteinExistence type="predicted"/>
<dbReference type="InterPro" id="IPR036179">
    <property type="entry name" value="Ig-like_dom_sf"/>
</dbReference>
<dbReference type="SMART" id="SM00406">
    <property type="entry name" value="IGv"/>
    <property type="match status" value="2"/>
</dbReference>
<organism evidence="5 6">
    <name type="scientific">Labeo rohita</name>
    <name type="common">Indian major carp</name>
    <name type="synonym">Cyprinus rohita</name>
    <dbReference type="NCBI Taxonomy" id="84645"/>
    <lineage>
        <taxon>Eukaryota</taxon>
        <taxon>Metazoa</taxon>
        <taxon>Chordata</taxon>
        <taxon>Craniata</taxon>
        <taxon>Vertebrata</taxon>
        <taxon>Euteleostomi</taxon>
        <taxon>Actinopterygii</taxon>
        <taxon>Neopterygii</taxon>
        <taxon>Teleostei</taxon>
        <taxon>Ostariophysi</taxon>
        <taxon>Cypriniformes</taxon>
        <taxon>Cyprinidae</taxon>
        <taxon>Labeoninae</taxon>
        <taxon>Labeonini</taxon>
        <taxon>Labeo</taxon>
    </lineage>
</organism>
<evidence type="ECO:0000256" key="1">
    <source>
        <dbReference type="ARBA" id="ARBA00022729"/>
    </source>
</evidence>
<dbReference type="EMBL" id="QBIY01013148">
    <property type="protein sequence ID" value="RXN11365.1"/>
    <property type="molecule type" value="Genomic_DNA"/>
</dbReference>
<keyword evidence="2" id="KW-0391">Immunity</keyword>
<dbReference type="SMART" id="SM00408">
    <property type="entry name" value="IGc2"/>
    <property type="match status" value="2"/>
</dbReference>
<dbReference type="Gene3D" id="2.60.40.10">
    <property type="entry name" value="Immunoglobulins"/>
    <property type="match status" value="3"/>
</dbReference>
<evidence type="ECO:0000256" key="2">
    <source>
        <dbReference type="ARBA" id="ARBA00022859"/>
    </source>
</evidence>
<dbReference type="InterPro" id="IPR003599">
    <property type="entry name" value="Ig_sub"/>
</dbReference>
<dbReference type="PROSITE" id="PS51257">
    <property type="entry name" value="PROKAR_LIPOPROTEIN"/>
    <property type="match status" value="1"/>
</dbReference>
<comment type="caution">
    <text evidence="5">The sequence shown here is derived from an EMBL/GenBank/DDBJ whole genome shotgun (WGS) entry which is preliminary data.</text>
</comment>
<dbReference type="InterPro" id="IPR013783">
    <property type="entry name" value="Ig-like_fold"/>
</dbReference>
<feature type="signal peptide" evidence="3">
    <location>
        <begin position="1"/>
        <end position="18"/>
    </location>
</feature>
<dbReference type="GO" id="GO:0002376">
    <property type="term" value="P:immune system process"/>
    <property type="evidence" value="ECO:0007669"/>
    <property type="project" value="UniProtKB-KW"/>
</dbReference>
<evidence type="ECO:0000259" key="4">
    <source>
        <dbReference type="PROSITE" id="PS50835"/>
    </source>
</evidence>
<reference evidence="5 6" key="1">
    <citation type="submission" date="2018-03" db="EMBL/GenBank/DDBJ databases">
        <title>Draft genome sequence of Rohu Carp (Labeo rohita).</title>
        <authorList>
            <person name="Das P."/>
            <person name="Kushwaha B."/>
            <person name="Joshi C.G."/>
            <person name="Kumar D."/>
            <person name="Nagpure N.S."/>
            <person name="Sahoo L."/>
            <person name="Das S.P."/>
            <person name="Bit A."/>
            <person name="Patnaik S."/>
            <person name="Meher P.K."/>
            <person name="Jayasankar P."/>
            <person name="Koringa P.G."/>
            <person name="Patel N.V."/>
            <person name="Hinsu A.T."/>
            <person name="Kumar R."/>
            <person name="Pandey M."/>
            <person name="Agarwal S."/>
            <person name="Srivastava S."/>
            <person name="Singh M."/>
            <person name="Iquebal M.A."/>
            <person name="Jaiswal S."/>
            <person name="Angadi U.B."/>
            <person name="Kumar N."/>
            <person name="Raza M."/>
            <person name="Shah T.M."/>
            <person name="Rai A."/>
            <person name="Jena J.K."/>
        </authorList>
    </citation>
    <scope>NUCLEOTIDE SEQUENCE [LARGE SCALE GENOMIC DNA]</scope>
    <source>
        <strain evidence="5">DASCIFA01</strain>
        <tissue evidence="5">Testis</tissue>
    </source>
</reference>
<dbReference type="InterPro" id="IPR050413">
    <property type="entry name" value="TCR_beta_variable"/>
</dbReference>
<gene>
    <name evidence="5" type="ORF">ROHU_030091</name>
</gene>
<dbReference type="PROSITE" id="PS50835">
    <property type="entry name" value="IG_LIKE"/>
    <property type="match status" value="2"/>
</dbReference>
<dbReference type="SUPFAM" id="SSF48726">
    <property type="entry name" value="Immunoglobulin"/>
    <property type="match status" value="3"/>
</dbReference>
<dbReference type="AlphaFoldDB" id="A0A498M132"/>
<keyword evidence="6" id="KW-1185">Reference proteome</keyword>
<evidence type="ECO:0000313" key="6">
    <source>
        <dbReference type="Proteomes" id="UP000290572"/>
    </source>
</evidence>
<dbReference type="PANTHER" id="PTHR23268:SF102">
    <property type="entry name" value="IMMUNOGLOBULIN V-SET DOMAIN-CONTAINING PROTEIN"/>
    <property type="match status" value="1"/>
</dbReference>